<reference evidence="1 2" key="1">
    <citation type="submission" date="2018-02" db="EMBL/GenBank/DDBJ databases">
        <authorList>
            <person name="Cohen D.B."/>
            <person name="Kent A.D."/>
        </authorList>
    </citation>
    <scope>NUCLEOTIDE SEQUENCE [LARGE SCALE GENOMIC DNA]</scope>
    <source>
        <strain evidence="1 2">ULC007</strain>
    </source>
</reference>
<dbReference type="InterPro" id="IPR027417">
    <property type="entry name" value="P-loop_NTPase"/>
</dbReference>
<organism evidence="1 2">
    <name type="scientific">Phormidesmis priestleyi ULC007</name>
    <dbReference type="NCBI Taxonomy" id="1920490"/>
    <lineage>
        <taxon>Bacteria</taxon>
        <taxon>Bacillati</taxon>
        <taxon>Cyanobacteriota</taxon>
        <taxon>Cyanophyceae</taxon>
        <taxon>Leptolyngbyales</taxon>
        <taxon>Leptolyngbyaceae</taxon>
        <taxon>Phormidesmis</taxon>
    </lineage>
</organism>
<dbReference type="Gene3D" id="3.40.50.300">
    <property type="entry name" value="P-loop containing nucleotide triphosphate hydrolases"/>
    <property type="match status" value="1"/>
</dbReference>
<keyword evidence="1" id="KW-0418">Kinase</keyword>
<keyword evidence="2" id="KW-1185">Reference proteome</keyword>
<evidence type="ECO:0000313" key="1">
    <source>
        <dbReference type="EMBL" id="PSB20712.1"/>
    </source>
</evidence>
<accession>A0A2T1DJQ8</accession>
<dbReference type="AlphaFoldDB" id="A0A2T1DJQ8"/>
<proteinExistence type="predicted"/>
<dbReference type="OrthoDB" id="455474at2"/>
<dbReference type="SUPFAM" id="SSF52540">
    <property type="entry name" value="P-loop containing nucleoside triphosphate hydrolases"/>
    <property type="match status" value="1"/>
</dbReference>
<comment type="caution">
    <text evidence="1">The sequence shown here is derived from an EMBL/GenBank/DDBJ whole genome shotgun (WGS) entry which is preliminary data.</text>
</comment>
<dbReference type="GO" id="GO:0016301">
    <property type="term" value="F:kinase activity"/>
    <property type="evidence" value="ECO:0007669"/>
    <property type="project" value="UniProtKB-KW"/>
</dbReference>
<dbReference type="STRING" id="1920490.GCA_001895925_02594"/>
<keyword evidence="1" id="KW-0808">Transferase</keyword>
<gene>
    <name evidence="1" type="ORF">C7B65_06565</name>
</gene>
<name>A0A2T1DJQ8_9CYAN</name>
<sequence length="334" mass="37994">MDKIALSLSTLALQDQQRAQAFGITTENINPIIDFRLQLFKAIYPDFVKFCQQKLKLETALNETLWDLWLPLAIQIADWRKQQMQPLIQGFLGGQGTGKTTLTAILTLILSHLGYSTVSLSLDDLYLTYTNRQVLQSQDPRLARRGPPGTHDLKLGLQVLTQLKQNHSPVNIPRFDKSLWNGAGDRAQSEAISKADIVLFEGWFVGARPIDPALFETAPAPILTELDRAFAHDMNTRLRDYLPLWQQVDRLIVLHVPDYRLSKQWRKQAEHQMIAQGKPGMSDAEIDEFVEYFWRSLHPELFITPLIQACDLVIEINADHSPGSVYRGTGDDFF</sequence>
<dbReference type="Proteomes" id="UP000238634">
    <property type="component" value="Unassembled WGS sequence"/>
</dbReference>
<protein>
    <submittedName>
        <fullName evidence="1">Glycerate kinase</fullName>
    </submittedName>
</protein>
<evidence type="ECO:0000313" key="2">
    <source>
        <dbReference type="Proteomes" id="UP000238634"/>
    </source>
</evidence>
<dbReference type="EMBL" id="PVWG01000005">
    <property type="protein sequence ID" value="PSB20712.1"/>
    <property type="molecule type" value="Genomic_DNA"/>
</dbReference>
<reference evidence="1 2" key="2">
    <citation type="submission" date="2018-03" db="EMBL/GenBank/DDBJ databases">
        <title>The ancient ancestry and fast evolution of plastids.</title>
        <authorList>
            <person name="Moore K.R."/>
            <person name="Magnabosco C."/>
            <person name="Momper L."/>
            <person name="Gold D.A."/>
            <person name="Bosak T."/>
            <person name="Fournier G.P."/>
        </authorList>
    </citation>
    <scope>NUCLEOTIDE SEQUENCE [LARGE SCALE GENOMIC DNA]</scope>
    <source>
        <strain evidence="1 2">ULC007</strain>
    </source>
</reference>